<evidence type="ECO:0000313" key="1">
    <source>
        <dbReference type="EMBL" id="KAJ7010006.1"/>
    </source>
</evidence>
<evidence type="ECO:0000313" key="2">
    <source>
        <dbReference type="Proteomes" id="UP001164929"/>
    </source>
</evidence>
<protein>
    <submittedName>
        <fullName evidence="1">Uncharacterized protein</fullName>
    </submittedName>
</protein>
<organism evidence="1 2">
    <name type="scientific">Populus alba x Populus x berolinensis</name>
    <dbReference type="NCBI Taxonomy" id="444605"/>
    <lineage>
        <taxon>Eukaryota</taxon>
        <taxon>Viridiplantae</taxon>
        <taxon>Streptophyta</taxon>
        <taxon>Embryophyta</taxon>
        <taxon>Tracheophyta</taxon>
        <taxon>Spermatophyta</taxon>
        <taxon>Magnoliopsida</taxon>
        <taxon>eudicotyledons</taxon>
        <taxon>Gunneridae</taxon>
        <taxon>Pentapetalae</taxon>
        <taxon>rosids</taxon>
        <taxon>fabids</taxon>
        <taxon>Malpighiales</taxon>
        <taxon>Salicaceae</taxon>
        <taxon>Saliceae</taxon>
        <taxon>Populus</taxon>
    </lineage>
</organism>
<name>A0AAD6RJS3_9ROSI</name>
<keyword evidence="2" id="KW-1185">Reference proteome</keyword>
<reference evidence="1 2" key="1">
    <citation type="journal article" date="2023" name="Mol. Ecol. Resour.">
        <title>Chromosome-level genome assembly of a triploid poplar Populus alba 'Berolinensis'.</title>
        <authorList>
            <person name="Chen S."/>
            <person name="Yu Y."/>
            <person name="Wang X."/>
            <person name="Wang S."/>
            <person name="Zhang T."/>
            <person name="Zhou Y."/>
            <person name="He R."/>
            <person name="Meng N."/>
            <person name="Wang Y."/>
            <person name="Liu W."/>
            <person name="Liu Z."/>
            <person name="Liu J."/>
            <person name="Guo Q."/>
            <person name="Huang H."/>
            <person name="Sederoff R.R."/>
            <person name="Wang G."/>
            <person name="Qu G."/>
            <person name="Chen S."/>
        </authorList>
    </citation>
    <scope>NUCLEOTIDE SEQUENCE [LARGE SCALE GENOMIC DNA]</scope>
    <source>
        <strain evidence="1">SC-2020</strain>
    </source>
</reference>
<dbReference type="Proteomes" id="UP001164929">
    <property type="component" value="Chromosome 1"/>
</dbReference>
<dbReference type="AlphaFoldDB" id="A0AAD6RJS3"/>
<comment type="caution">
    <text evidence="1">The sequence shown here is derived from an EMBL/GenBank/DDBJ whole genome shotgun (WGS) entry which is preliminary data.</text>
</comment>
<gene>
    <name evidence="1" type="ORF">NC653_000655</name>
</gene>
<dbReference type="EMBL" id="JAQIZT010000001">
    <property type="protein sequence ID" value="KAJ7010006.1"/>
    <property type="molecule type" value="Genomic_DNA"/>
</dbReference>
<sequence>MELLLLDQGGELVKSLEKSSFKNVSFRCKITMADRESLKSSETTLTIFTSNNIRRSNGGRGRSIMNKPTVSAIKLSYGDMIACDNPDKARRISFFLAVCHPLSRMLFSQSLPKTIMGLVKPGVPEDDRVTMDAVPDKLPWLLPPPLDTHDCESLKIYDLSRNKFHERNLPERYC</sequence>
<proteinExistence type="predicted"/>
<accession>A0AAD6RJS3</accession>